<dbReference type="EMBL" id="MT141407">
    <property type="protein sequence ID" value="QJA60406.1"/>
    <property type="molecule type" value="Genomic_DNA"/>
</dbReference>
<sequence length="65" mass="7421">MALINLPGDYWIDIPAEGYAIDFGHEREVLERKISPQRVVEILREADINYGDDALTYSTKESDHA</sequence>
<name>A0A6M3IS69_9ZZZZ</name>
<protein>
    <submittedName>
        <fullName evidence="1">Uncharacterized protein</fullName>
    </submittedName>
</protein>
<dbReference type="AlphaFoldDB" id="A0A6M3IS69"/>
<accession>A0A6M3IS69</accession>
<reference evidence="1" key="1">
    <citation type="submission" date="2020-03" db="EMBL/GenBank/DDBJ databases">
        <title>The deep terrestrial virosphere.</title>
        <authorList>
            <person name="Holmfeldt K."/>
            <person name="Nilsson E."/>
            <person name="Simone D."/>
            <person name="Lopez-Fernandez M."/>
            <person name="Wu X."/>
            <person name="de Brujin I."/>
            <person name="Lundin D."/>
            <person name="Andersson A."/>
            <person name="Bertilsson S."/>
            <person name="Dopson M."/>
        </authorList>
    </citation>
    <scope>NUCLEOTIDE SEQUENCE</scope>
    <source>
        <strain evidence="1">MM415B01121</strain>
    </source>
</reference>
<proteinExistence type="predicted"/>
<organism evidence="1">
    <name type="scientific">viral metagenome</name>
    <dbReference type="NCBI Taxonomy" id="1070528"/>
    <lineage>
        <taxon>unclassified sequences</taxon>
        <taxon>metagenomes</taxon>
        <taxon>organismal metagenomes</taxon>
    </lineage>
</organism>
<evidence type="ECO:0000313" key="1">
    <source>
        <dbReference type="EMBL" id="QJA60406.1"/>
    </source>
</evidence>
<gene>
    <name evidence="1" type="ORF">MM415B01121_0024</name>
</gene>